<dbReference type="PROSITE" id="PS00665">
    <property type="entry name" value="DHDPS_1"/>
    <property type="match status" value="1"/>
</dbReference>
<dbReference type="InterPro" id="IPR005263">
    <property type="entry name" value="DapA"/>
</dbReference>
<evidence type="ECO:0000256" key="8">
    <source>
        <dbReference type="ARBA" id="ARBA00023154"/>
    </source>
</evidence>
<dbReference type="PRINTS" id="PR00146">
    <property type="entry name" value="DHPICSNTHASE"/>
</dbReference>
<keyword evidence="5 12" id="KW-0963">Cytoplasm</keyword>
<dbReference type="PANTHER" id="PTHR12128:SF66">
    <property type="entry name" value="4-HYDROXY-2-OXOGLUTARATE ALDOLASE, MITOCHONDRIAL"/>
    <property type="match status" value="1"/>
</dbReference>
<dbReference type="Gene3D" id="3.20.20.70">
    <property type="entry name" value="Aldolase class I"/>
    <property type="match status" value="1"/>
</dbReference>
<keyword evidence="6 12" id="KW-0028">Amino-acid biosynthesis</keyword>
<keyword evidence="10 12" id="KW-0704">Schiff base</keyword>
<keyword evidence="7 12" id="KW-0220">Diaminopimelate biosynthesis</keyword>
<comment type="caution">
    <text evidence="12">Was originally thought to be a dihydrodipicolinate synthase (DHDPS), catalyzing the condensation of (S)-aspartate-beta-semialdehyde [(S)-ASA] and pyruvate to dihydrodipicolinate (DHDP). However, it was shown in E.coli that the product of the enzymatic reaction is not dihydrodipicolinate but in fact (4S)-4-hydroxy-2,3,4,5-tetrahydro-(2S)-dipicolinic acid (HTPA), and that the consecutive dehydration reaction leading to DHDP is not spontaneous but catalyzed by DapB.</text>
</comment>
<evidence type="ECO:0000256" key="2">
    <source>
        <dbReference type="ARBA" id="ARBA00005120"/>
    </source>
</evidence>
<feature type="active site" description="Schiff-base intermediate with substrate" evidence="12 14">
    <location>
        <position position="162"/>
    </location>
</feature>
<keyword evidence="17" id="KW-1185">Reference proteome</keyword>
<proteinExistence type="inferred from homology"/>
<dbReference type="RefSeq" id="WP_186085741.1">
    <property type="nucleotide sequence ID" value="NZ_BMDB01000002.1"/>
</dbReference>
<gene>
    <name evidence="12 16" type="primary">dapA</name>
    <name evidence="16" type="ORF">JEOSCH030_00550</name>
</gene>
<dbReference type="UniPathway" id="UPA00034">
    <property type="reaction ID" value="UER00017"/>
</dbReference>
<accession>A0A6V7RAF1</accession>
<dbReference type="PROSITE" id="PS00666">
    <property type="entry name" value="DHDPS_2"/>
    <property type="match status" value="1"/>
</dbReference>
<dbReference type="GO" id="GO:0005829">
    <property type="term" value="C:cytosol"/>
    <property type="evidence" value="ECO:0007669"/>
    <property type="project" value="TreeGrafter"/>
</dbReference>
<evidence type="ECO:0000256" key="14">
    <source>
        <dbReference type="PIRSR" id="PIRSR001365-1"/>
    </source>
</evidence>
<evidence type="ECO:0000256" key="4">
    <source>
        <dbReference type="ARBA" id="ARBA00012086"/>
    </source>
</evidence>
<dbReference type="InterPro" id="IPR013785">
    <property type="entry name" value="Aldolase_TIM"/>
</dbReference>
<evidence type="ECO:0000313" key="17">
    <source>
        <dbReference type="Proteomes" id="UP000521032"/>
    </source>
</evidence>
<evidence type="ECO:0000256" key="15">
    <source>
        <dbReference type="PIRSR" id="PIRSR001365-2"/>
    </source>
</evidence>
<dbReference type="InterPro" id="IPR002220">
    <property type="entry name" value="DapA-like"/>
</dbReference>
<comment type="subcellular location">
    <subcellularLocation>
        <location evidence="12">Cytoplasm</location>
    </subcellularLocation>
</comment>
<comment type="similarity">
    <text evidence="3 12 13">Belongs to the DapA family.</text>
</comment>
<dbReference type="GO" id="GO:0008840">
    <property type="term" value="F:4-hydroxy-tetrahydrodipicolinate synthase activity"/>
    <property type="evidence" value="ECO:0007669"/>
    <property type="project" value="UniProtKB-UniRule"/>
</dbReference>
<comment type="subunit">
    <text evidence="12">Homotetramer; dimer of dimers.</text>
</comment>
<comment type="pathway">
    <text evidence="2 12">Amino-acid biosynthesis; L-lysine biosynthesis via DAP pathway; (S)-tetrahydrodipicolinate from L-aspartate: step 3/4.</text>
</comment>
<feature type="binding site" evidence="12 15">
    <location>
        <position position="46"/>
    </location>
    <ligand>
        <name>pyruvate</name>
        <dbReference type="ChEBI" id="CHEBI:15361"/>
    </ligand>
</feature>
<dbReference type="PANTHER" id="PTHR12128">
    <property type="entry name" value="DIHYDRODIPICOLINATE SYNTHASE"/>
    <property type="match status" value="1"/>
</dbReference>
<dbReference type="SMART" id="SM01130">
    <property type="entry name" value="DHDPS"/>
    <property type="match status" value="1"/>
</dbReference>
<evidence type="ECO:0000256" key="9">
    <source>
        <dbReference type="ARBA" id="ARBA00023239"/>
    </source>
</evidence>
<evidence type="ECO:0000256" key="6">
    <source>
        <dbReference type="ARBA" id="ARBA00022605"/>
    </source>
</evidence>
<dbReference type="InterPro" id="IPR020624">
    <property type="entry name" value="Schiff_base-form_aldolases_CS"/>
</dbReference>
<evidence type="ECO:0000256" key="10">
    <source>
        <dbReference type="ARBA" id="ARBA00023270"/>
    </source>
</evidence>
<dbReference type="EC" id="4.3.3.7" evidence="4 12"/>
<evidence type="ECO:0000256" key="5">
    <source>
        <dbReference type="ARBA" id="ARBA00022490"/>
    </source>
</evidence>
<evidence type="ECO:0000256" key="13">
    <source>
        <dbReference type="PIRNR" id="PIRNR001365"/>
    </source>
</evidence>
<dbReference type="NCBIfam" id="TIGR00674">
    <property type="entry name" value="dapA"/>
    <property type="match status" value="1"/>
</dbReference>
<evidence type="ECO:0000256" key="3">
    <source>
        <dbReference type="ARBA" id="ARBA00007592"/>
    </source>
</evidence>
<evidence type="ECO:0000256" key="7">
    <source>
        <dbReference type="ARBA" id="ARBA00022915"/>
    </source>
</evidence>
<organism evidence="16 17">
    <name type="scientific">Phocicoccus schoeneichii</name>
    <dbReference type="NCBI Taxonomy" id="1812261"/>
    <lineage>
        <taxon>Bacteria</taxon>
        <taxon>Bacillati</taxon>
        <taxon>Bacillota</taxon>
        <taxon>Bacilli</taxon>
        <taxon>Bacillales</taxon>
        <taxon>Salinicoccaceae</taxon>
        <taxon>Phocicoccus</taxon>
    </lineage>
</organism>
<dbReference type="PIRSF" id="PIRSF001365">
    <property type="entry name" value="DHDPS"/>
    <property type="match status" value="1"/>
</dbReference>
<dbReference type="Pfam" id="PF00701">
    <property type="entry name" value="DHDPS"/>
    <property type="match status" value="1"/>
</dbReference>
<dbReference type="SUPFAM" id="SSF51569">
    <property type="entry name" value="Aldolase"/>
    <property type="match status" value="1"/>
</dbReference>
<protein>
    <recommendedName>
        <fullName evidence="4 12">4-hydroxy-tetrahydrodipicolinate synthase</fullName>
        <shortName evidence="12">HTPA synthase</shortName>
        <ecNumber evidence="4 12">4.3.3.7</ecNumber>
    </recommendedName>
</protein>
<keyword evidence="9 12" id="KW-0456">Lyase</keyword>
<evidence type="ECO:0000256" key="11">
    <source>
        <dbReference type="ARBA" id="ARBA00047836"/>
    </source>
</evidence>
<comment type="caution">
    <text evidence="16">The sequence shown here is derived from an EMBL/GenBank/DDBJ whole genome shotgun (WGS) entry which is preliminary data.</text>
</comment>
<dbReference type="HAMAP" id="MF_00418">
    <property type="entry name" value="DapA"/>
    <property type="match status" value="1"/>
</dbReference>
<reference evidence="16 17" key="1">
    <citation type="submission" date="2020-07" db="EMBL/GenBank/DDBJ databases">
        <authorList>
            <person name="Criscuolo A."/>
        </authorList>
    </citation>
    <scope>NUCLEOTIDE SEQUENCE [LARGE SCALE GENOMIC DNA]</scope>
    <source>
        <strain evidence="17">CIP 111030</strain>
    </source>
</reference>
<dbReference type="EMBL" id="CAJEWE010000007">
    <property type="protein sequence ID" value="CAD2073752.1"/>
    <property type="molecule type" value="Genomic_DNA"/>
</dbReference>
<feature type="binding site" evidence="12 15">
    <location>
        <position position="204"/>
    </location>
    <ligand>
        <name>pyruvate</name>
        <dbReference type="ChEBI" id="CHEBI:15361"/>
    </ligand>
</feature>
<dbReference type="CDD" id="cd00950">
    <property type="entry name" value="DHDPS"/>
    <property type="match status" value="1"/>
</dbReference>
<dbReference type="AlphaFoldDB" id="A0A6V7RAF1"/>
<comment type="function">
    <text evidence="1 12">Catalyzes the condensation of (S)-aspartate-beta-semialdehyde [(S)-ASA] and pyruvate to 4-hydroxy-tetrahydrodipicolinate (HTPA).</text>
</comment>
<evidence type="ECO:0000256" key="1">
    <source>
        <dbReference type="ARBA" id="ARBA00003294"/>
    </source>
</evidence>
<dbReference type="GO" id="GO:0009089">
    <property type="term" value="P:lysine biosynthetic process via diaminopimelate"/>
    <property type="evidence" value="ECO:0007669"/>
    <property type="project" value="UniProtKB-UniRule"/>
</dbReference>
<feature type="site" description="Part of a proton relay during catalysis" evidence="12">
    <location>
        <position position="45"/>
    </location>
</feature>
<keyword evidence="8 12" id="KW-0457">Lysine biosynthesis</keyword>
<feature type="site" description="Part of a proton relay during catalysis" evidence="12">
    <location>
        <position position="108"/>
    </location>
</feature>
<name>A0A6V7RAF1_9BACL</name>
<evidence type="ECO:0000313" key="16">
    <source>
        <dbReference type="EMBL" id="CAD2073752.1"/>
    </source>
</evidence>
<sequence length="292" mass="31940">MLFEGSGVAIVTPFLNNGDIDYDTYTRLLEFHLNEGTDAIVVIGTTGEATTLSKDEKRELIQFTVDKIDGRIPVIAGTGGNNTREDTLWSKEVSDMGVDALLVVTPYYNKASKQGLIDHFTQIADASSAPIILYSVPGRTNVDIPVEAIVALSKHDNIIGLKDATANLNYTSHLRRLVSDDFALYSGNDDIILPFMSVGGQGVISVVANAMPRETSEICHAYLKGDVKRARDIQLKILPFIDTLFIEASPIPIKRAMSLLGFGTPELRLPLSVAEDTTTERLKTEMQKLNLI</sequence>
<feature type="active site" description="Proton donor/acceptor" evidence="12 14">
    <location>
        <position position="134"/>
    </location>
</feature>
<dbReference type="InterPro" id="IPR020625">
    <property type="entry name" value="Schiff_base-form_aldolases_AS"/>
</dbReference>
<dbReference type="GO" id="GO:0019877">
    <property type="term" value="P:diaminopimelate biosynthetic process"/>
    <property type="evidence" value="ECO:0007669"/>
    <property type="project" value="UniProtKB-UniRule"/>
</dbReference>
<comment type="catalytic activity">
    <reaction evidence="11 12">
        <text>L-aspartate 4-semialdehyde + pyruvate = (2S,4S)-4-hydroxy-2,3,4,5-tetrahydrodipicolinate + H2O + H(+)</text>
        <dbReference type="Rhea" id="RHEA:34171"/>
        <dbReference type="ChEBI" id="CHEBI:15361"/>
        <dbReference type="ChEBI" id="CHEBI:15377"/>
        <dbReference type="ChEBI" id="CHEBI:15378"/>
        <dbReference type="ChEBI" id="CHEBI:67139"/>
        <dbReference type="ChEBI" id="CHEBI:537519"/>
        <dbReference type="EC" id="4.3.3.7"/>
    </reaction>
</comment>
<evidence type="ECO:0000256" key="12">
    <source>
        <dbReference type="HAMAP-Rule" id="MF_00418"/>
    </source>
</evidence>
<dbReference type="Proteomes" id="UP000521032">
    <property type="component" value="Unassembled WGS sequence"/>
</dbReference>